<name>A0AC34FT88_9BILA</name>
<evidence type="ECO:0000313" key="2">
    <source>
        <dbReference type="WBParaSite" id="ES5_v2.g20526.t1"/>
    </source>
</evidence>
<dbReference type="Proteomes" id="UP000887579">
    <property type="component" value="Unplaced"/>
</dbReference>
<reference evidence="2" key="1">
    <citation type="submission" date="2022-11" db="UniProtKB">
        <authorList>
            <consortium name="WormBaseParasite"/>
        </authorList>
    </citation>
    <scope>IDENTIFICATION</scope>
</reference>
<protein>
    <submittedName>
        <fullName evidence="2">Uncharacterized protein</fullName>
    </submittedName>
</protein>
<accession>A0AC34FT88</accession>
<sequence length="178" mass="21082">MIMSPEFANRNQRYEISVDEIIDDDTITEEEYVYDSATTSTTNSTQIHQQHQQHQQQQQRPYYVVVNAPERQQIITTIDPSTCTDITTLQESLNHANHCLIDLLEQQRKLKHQNSILRARYNAELNRTDDFQRILLERNLRMKQIVSENVRWNVRYTRIKQHFGDEDVTRALGELAPK</sequence>
<proteinExistence type="predicted"/>
<dbReference type="WBParaSite" id="ES5_v2.g20526.t1">
    <property type="protein sequence ID" value="ES5_v2.g20526.t1"/>
    <property type="gene ID" value="ES5_v2.g20526"/>
</dbReference>
<evidence type="ECO:0000313" key="1">
    <source>
        <dbReference type="Proteomes" id="UP000887579"/>
    </source>
</evidence>
<organism evidence="1 2">
    <name type="scientific">Panagrolaimus sp. ES5</name>
    <dbReference type="NCBI Taxonomy" id="591445"/>
    <lineage>
        <taxon>Eukaryota</taxon>
        <taxon>Metazoa</taxon>
        <taxon>Ecdysozoa</taxon>
        <taxon>Nematoda</taxon>
        <taxon>Chromadorea</taxon>
        <taxon>Rhabditida</taxon>
        <taxon>Tylenchina</taxon>
        <taxon>Panagrolaimomorpha</taxon>
        <taxon>Panagrolaimoidea</taxon>
        <taxon>Panagrolaimidae</taxon>
        <taxon>Panagrolaimus</taxon>
    </lineage>
</organism>